<keyword evidence="5" id="KW-1185">Reference proteome</keyword>
<evidence type="ECO:0000313" key="5">
    <source>
        <dbReference type="Proteomes" id="UP000186817"/>
    </source>
</evidence>
<dbReference type="Pfam" id="PF00856">
    <property type="entry name" value="SET"/>
    <property type="match status" value="1"/>
</dbReference>
<dbReference type="EMBL" id="LSRX01000009">
    <property type="protein sequence ID" value="OLQ14913.1"/>
    <property type="molecule type" value="Genomic_DNA"/>
</dbReference>
<proteinExistence type="predicted"/>
<comment type="caution">
    <text evidence="4">The sequence shown here is derived from an EMBL/GenBank/DDBJ whole genome shotgun (WGS) entry which is preliminary data.</text>
</comment>
<feature type="region of interest" description="Disordered" evidence="2">
    <location>
        <begin position="1802"/>
        <end position="1954"/>
    </location>
</feature>
<name>A0A1Q9F5F5_SYMMI</name>
<dbReference type="PROSITE" id="PS50280">
    <property type="entry name" value="SET"/>
    <property type="match status" value="1"/>
</dbReference>
<dbReference type="OrthoDB" id="432698at2759"/>
<feature type="compositionally biased region" description="Low complexity" evidence="2">
    <location>
        <begin position="1886"/>
        <end position="1899"/>
    </location>
</feature>
<feature type="region of interest" description="Disordered" evidence="2">
    <location>
        <begin position="1241"/>
        <end position="1265"/>
    </location>
</feature>
<evidence type="ECO:0000256" key="1">
    <source>
        <dbReference type="SAM" id="Coils"/>
    </source>
</evidence>
<dbReference type="CDD" id="cd10527">
    <property type="entry name" value="SET_LSMT"/>
    <property type="match status" value="1"/>
</dbReference>
<dbReference type="InterPro" id="IPR046341">
    <property type="entry name" value="SET_dom_sf"/>
</dbReference>
<evidence type="ECO:0000259" key="3">
    <source>
        <dbReference type="PROSITE" id="PS50280"/>
    </source>
</evidence>
<dbReference type="InterPro" id="IPR050600">
    <property type="entry name" value="SETD3_SETD6_MTase"/>
</dbReference>
<sequence length="2186" mass="241191">MTRGSQGGFDKLIDVLRVELDPDEQPPMIWGFHRLFGQADAVDELLLRAQSLSIYNFVESSLSTMEKVDAFLSDSAGVEDALVMLEKNQAIMRPGMISPGKLALQSADPTAFDNKSGLNTQILLDLLRVIACVSVRHFQQAGKAVPNQFKLIYQAVVTCESCSSKIIILMRAPGAFKQLWPHLVSESKKALAADVILQDASAKLAALAKLLTDLSSETPVDQASILASAATCGTDLKVLCKDLDNLTDADCDVKEAQSTRKELKDSLKLLSEYVDNVAAKSAETGITALGSLWAVQESAGGEGEEGVMHPPSLRLLADPKLLGDTEDAGWFERLELLSGPSMTVGSMRGAMGSVLYGAVCSLLGILGRHPQAKGVGMIRDVISLSSAFFLKTMDAQMDVQQLLSAASELCAQYKANVGVQAVAADSRMWQACKDVLDRLTGIVDREGLDWIKAMSRTMDADAIQTICAKIMPEPSPAVSDSLTTLAMMKDLGDLAQQSAEAGETLAELAKADVMSVYASISSMNESFMLPNQLVLCKEFCETMEKKFCGAIGALDADVKQLSKLADKYEWPVKTSAAVWQMAEHMWMFTHGSEDVTADVQLIMERRDEISEQTKAAEKIRAVTHGSQKFKAHMAKMLAVCATAKDLRLPVALSVATLMGCDLLLNPKHGTITKLKIDDLWKFLASMLGVTKKDLGTVSSKLVEQLVQIEAQAGAKKRPKGATDVSAAASSIADSAETKDISKKVKKHKKDKKEKAMGEDAEGGQAFGMPTPQTRPGPSQPAPALARVADRSEDVSEEAEWRALVAEVPRAAQVFLFGSGVVMVEGQYLCNTHWSKLSRQATGEKNPAKKWKQADLEAEVSLQSRLQPTLAMWVAAQSSCFDYPCYHIVLNFAEVSPALHRADEVQQQIPSSDQLLPQPGDRVLRFEGSWLDLVLAGTKTAEIRRDRTSSGCAWLGCRGQVWGRVHIGEAVQLVSLEDLRATYRKHRVEANQLPPEQVAKTLAAKFSAEQVAEIFKALFLEKHVEGARLLRAVLRLCLLHLWSEVDHELEQVVKAIRERTFRSRHLHYVRCCLAVFTPHVRGTHCAMTEQVYQRVLTIPGDMGLMRQAFLTATAAHKAMDCHKKCPAGLFRLLLEIRDFSYHGKRAVDEQTMLFWAMFGVAAVVGLEKEREELAEVQTSQLRAEEDGKEEVCRERDELGEEVAALTSSLSEVQTRTDELLSQMRTNHHQEMQRLRAETPRPQNIEDFSRGKVDPNSGVSSPREPMDMETIRAPGERLVSWSRQHGASVCESADFLVPSALGDGDRTVRAKGDLCEGTRLLWLPRVLAFALPRGSASGPLGVEPEFLEALQTEAEAKQRCPPRQNALVALLLCRERLRDESPFGAYLDSLPKSFPTMPLLDDDPPWCQASPDSAKRTVNCHCLAGSSFELDVNCDPAALLVLTCGGCIIDQRQLLLHQVQCGEIWYVVRKLGACRDAMLWECLLEEKTLCDALNETMSPTWFSNEKLNQGIQPTTQQPAEFDVWLTFGREFNQSLEGMLTFGREFTRAWMACNYPVDVWPRVHQSLDGMLTFGREFNRAWMACNYPDIQVSCSLQNLAFGDRFNQSLEGIQLSRSLQSLTFGYVFNQSFPSSLQSNGTVTDDDDGTACEDLPWIYRGTAVEILAEAKSGLAGAEGIQAMQRLLASTRSFWPQEPSEAQLRWAAANVQSRAHAAQGGGTILIPLADCFNHSPTNANCEVVQHEQHIEVVTTCDIDAGEELLICYGHFSNAELLYNAGFTAWPNDFDGLVLEARKEFDLFGAYMKKPEESQGSQPEGLSQRSSTAGSATTAKETEEALNMEVDRDKRQAEPARETPEDPQPPPKFAKGEAKGAGQDSKPEEAPTGKGRSAESSQPAVAPAAPADTKTRDQGRKPQTGSWDGGNRQGQQQSWRRTGGYQQWPARRRDGGQGDRNEGRDAKELRELKEVVKAMGRLSLRTEDALGAIHLDLEYILFLQTEASGNEFAITQKLYNTAVQWNKQKEEQPESLTNPMRNILLYNLFTALLSQLESLEEDRTLMEKAKAKGLIEGTTYLYLQWDHASRSHVKASVQPLEHQEAVLAVKTLRYLATFPNVVARFHALRRMSEVSMGGDIIPFSLVVQNRTQESHQMWTLMSRLARNSIWHLVGGTARPAKMGRSPLARQLDRLVQAL</sequence>
<evidence type="ECO:0000313" key="4">
    <source>
        <dbReference type="EMBL" id="OLQ14913.1"/>
    </source>
</evidence>
<dbReference type="InterPro" id="IPR001214">
    <property type="entry name" value="SET_dom"/>
</dbReference>
<dbReference type="Proteomes" id="UP000186817">
    <property type="component" value="Unassembled WGS sequence"/>
</dbReference>
<feature type="compositionally biased region" description="Polar residues" evidence="2">
    <location>
        <begin position="1806"/>
        <end position="1827"/>
    </location>
</feature>
<gene>
    <name evidence="4" type="ORF">AK812_SmicGene908</name>
</gene>
<feature type="region of interest" description="Disordered" evidence="2">
    <location>
        <begin position="738"/>
        <end position="782"/>
    </location>
</feature>
<organism evidence="4 5">
    <name type="scientific">Symbiodinium microadriaticum</name>
    <name type="common">Dinoflagellate</name>
    <name type="synonym">Zooxanthella microadriatica</name>
    <dbReference type="NCBI Taxonomy" id="2951"/>
    <lineage>
        <taxon>Eukaryota</taxon>
        <taxon>Sar</taxon>
        <taxon>Alveolata</taxon>
        <taxon>Dinophyceae</taxon>
        <taxon>Suessiales</taxon>
        <taxon>Symbiodiniaceae</taxon>
        <taxon>Symbiodinium</taxon>
    </lineage>
</organism>
<protein>
    <recommendedName>
        <fullName evidence="3">SET domain-containing protein</fullName>
    </recommendedName>
</protein>
<dbReference type="PANTHER" id="PTHR13271">
    <property type="entry name" value="UNCHARACTERIZED PUTATIVE METHYLTRANSFERASE"/>
    <property type="match status" value="1"/>
</dbReference>
<dbReference type="Gene3D" id="3.90.1410.10">
    <property type="entry name" value="set domain protein methyltransferase, domain 1"/>
    <property type="match status" value="2"/>
</dbReference>
<feature type="compositionally biased region" description="Basic and acidic residues" evidence="2">
    <location>
        <begin position="1837"/>
        <end position="1852"/>
    </location>
</feature>
<reference evidence="4 5" key="1">
    <citation type="submission" date="2016-02" db="EMBL/GenBank/DDBJ databases">
        <title>Genome analysis of coral dinoflagellate symbionts highlights evolutionary adaptations to a symbiotic lifestyle.</title>
        <authorList>
            <person name="Aranda M."/>
            <person name="Li Y."/>
            <person name="Liew Y.J."/>
            <person name="Baumgarten S."/>
            <person name="Simakov O."/>
            <person name="Wilson M."/>
            <person name="Piel J."/>
            <person name="Ashoor H."/>
            <person name="Bougouffa S."/>
            <person name="Bajic V.B."/>
            <person name="Ryu T."/>
            <person name="Ravasi T."/>
            <person name="Bayer T."/>
            <person name="Micklem G."/>
            <person name="Kim H."/>
            <person name="Bhak J."/>
            <person name="Lajeunesse T.C."/>
            <person name="Voolstra C.R."/>
        </authorList>
    </citation>
    <scope>NUCLEOTIDE SEQUENCE [LARGE SCALE GENOMIC DNA]</scope>
    <source>
        <strain evidence="4 5">CCMP2467</strain>
    </source>
</reference>
<keyword evidence="1" id="KW-0175">Coiled coil</keyword>
<feature type="domain" description="SET" evidence="3">
    <location>
        <begin position="1286"/>
        <end position="1762"/>
    </location>
</feature>
<feature type="compositionally biased region" description="Basic and acidic residues" evidence="2">
    <location>
        <begin position="1939"/>
        <end position="1954"/>
    </location>
</feature>
<dbReference type="SUPFAM" id="SSF82199">
    <property type="entry name" value="SET domain"/>
    <property type="match status" value="2"/>
</dbReference>
<accession>A0A1Q9F5F5</accession>
<feature type="coiled-coil region" evidence="1">
    <location>
        <begin position="246"/>
        <end position="273"/>
    </location>
</feature>
<dbReference type="GO" id="GO:0016279">
    <property type="term" value="F:protein-lysine N-methyltransferase activity"/>
    <property type="evidence" value="ECO:0007669"/>
    <property type="project" value="TreeGrafter"/>
</dbReference>
<evidence type="ECO:0000256" key="2">
    <source>
        <dbReference type="SAM" id="MobiDB-lite"/>
    </source>
</evidence>